<dbReference type="InterPro" id="IPR004875">
    <property type="entry name" value="DDE_SF_endonuclease_dom"/>
</dbReference>
<sequence length="267" mass="29988">MPALASLEKDTYGDHGVDEDNNGGHEPIREENIYGTDESGFFPEGGIRVRVIGARGKKTQHQQSDGGRENTTVIVTICTDGSSLKPAVIYKGQSYHVKLGYSKKGWTDGEIGVEYIKDFHDQTKAKAEGHTRLLLVDGHNSHYTLGFLLFTRNHRIHVLCYPSHATHVYQGLDVVIFGPLKLFWTQEKDKWLCEKRTKVDKTNFLRIYGAAHSHVLTLENIRAAFRRTGTWPFDRSVVTTEMMAPSLETSCQGYLPVQPTTPVRAVT</sequence>
<evidence type="ECO:0000259" key="2">
    <source>
        <dbReference type="Pfam" id="PF03184"/>
    </source>
</evidence>
<feature type="non-terminal residue" evidence="3">
    <location>
        <position position="1"/>
    </location>
</feature>
<proteinExistence type="predicted"/>
<dbReference type="AlphaFoldDB" id="A0A0C9WZW3"/>
<dbReference type="HOGENOM" id="CLU_013929_2_2_1"/>
<dbReference type="GO" id="GO:0005634">
    <property type="term" value="C:nucleus"/>
    <property type="evidence" value="ECO:0007669"/>
    <property type="project" value="TreeGrafter"/>
</dbReference>
<feature type="region of interest" description="Disordered" evidence="1">
    <location>
        <begin position="1"/>
        <end position="28"/>
    </location>
</feature>
<dbReference type="GO" id="GO:0003677">
    <property type="term" value="F:DNA binding"/>
    <property type="evidence" value="ECO:0007669"/>
    <property type="project" value="TreeGrafter"/>
</dbReference>
<keyword evidence="4" id="KW-1185">Reference proteome</keyword>
<name>A0A0C9WZW3_9AGAR</name>
<reference evidence="4" key="2">
    <citation type="submission" date="2015-01" db="EMBL/GenBank/DDBJ databases">
        <title>Evolutionary Origins and Diversification of the Mycorrhizal Mutualists.</title>
        <authorList>
            <consortium name="DOE Joint Genome Institute"/>
            <consortium name="Mycorrhizal Genomics Consortium"/>
            <person name="Kohler A."/>
            <person name="Kuo A."/>
            <person name="Nagy L.G."/>
            <person name="Floudas D."/>
            <person name="Copeland A."/>
            <person name="Barry K.W."/>
            <person name="Cichocki N."/>
            <person name="Veneault-Fourrey C."/>
            <person name="LaButti K."/>
            <person name="Lindquist E.A."/>
            <person name="Lipzen A."/>
            <person name="Lundell T."/>
            <person name="Morin E."/>
            <person name="Murat C."/>
            <person name="Riley R."/>
            <person name="Ohm R."/>
            <person name="Sun H."/>
            <person name="Tunlid A."/>
            <person name="Henrissat B."/>
            <person name="Grigoriev I.V."/>
            <person name="Hibbett D.S."/>
            <person name="Martin F."/>
        </authorList>
    </citation>
    <scope>NUCLEOTIDE SEQUENCE [LARGE SCALE GENOMIC DNA]</scope>
    <source>
        <strain evidence="4">LaAM-08-1</strain>
    </source>
</reference>
<dbReference type="Proteomes" id="UP000054477">
    <property type="component" value="Unassembled WGS sequence"/>
</dbReference>
<dbReference type="PANTHER" id="PTHR19303">
    <property type="entry name" value="TRANSPOSON"/>
    <property type="match status" value="1"/>
</dbReference>
<dbReference type="OrthoDB" id="2917041at2759"/>
<dbReference type="EMBL" id="KN839376">
    <property type="protein sequence ID" value="KIJ89902.1"/>
    <property type="molecule type" value="Genomic_DNA"/>
</dbReference>
<accession>A0A0C9WZW3</accession>
<gene>
    <name evidence="3" type="ORF">K443DRAFT_117377</name>
</gene>
<protein>
    <recommendedName>
        <fullName evidence="2">DDE-1 domain-containing protein</fullName>
    </recommendedName>
</protein>
<dbReference type="Pfam" id="PF03184">
    <property type="entry name" value="DDE_1"/>
    <property type="match status" value="1"/>
</dbReference>
<dbReference type="InterPro" id="IPR050863">
    <property type="entry name" value="CenT-Element_Derived"/>
</dbReference>
<evidence type="ECO:0000313" key="4">
    <source>
        <dbReference type="Proteomes" id="UP000054477"/>
    </source>
</evidence>
<organism evidence="3 4">
    <name type="scientific">Laccaria amethystina LaAM-08-1</name>
    <dbReference type="NCBI Taxonomy" id="1095629"/>
    <lineage>
        <taxon>Eukaryota</taxon>
        <taxon>Fungi</taxon>
        <taxon>Dikarya</taxon>
        <taxon>Basidiomycota</taxon>
        <taxon>Agaricomycotina</taxon>
        <taxon>Agaricomycetes</taxon>
        <taxon>Agaricomycetidae</taxon>
        <taxon>Agaricales</taxon>
        <taxon>Agaricineae</taxon>
        <taxon>Hydnangiaceae</taxon>
        <taxon>Laccaria</taxon>
    </lineage>
</organism>
<evidence type="ECO:0000313" key="3">
    <source>
        <dbReference type="EMBL" id="KIJ89902.1"/>
    </source>
</evidence>
<feature type="domain" description="DDE-1" evidence="2">
    <location>
        <begin position="71"/>
        <end position="225"/>
    </location>
</feature>
<dbReference type="PANTHER" id="PTHR19303:SF74">
    <property type="entry name" value="POGO TRANSPOSABLE ELEMENT WITH KRAB DOMAIN"/>
    <property type="match status" value="1"/>
</dbReference>
<reference evidence="3 4" key="1">
    <citation type="submission" date="2014-04" db="EMBL/GenBank/DDBJ databases">
        <authorList>
            <consortium name="DOE Joint Genome Institute"/>
            <person name="Kuo A."/>
            <person name="Kohler A."/>
            <person name="Nagy L.G."/>
            <person name="Floudas D."/>
            <person name="Copeland A."/>
            <person name="Barry K.W."/>
            <person name="Cichocki N."/>
            <person name="Veneault-Fourrey C."/>
            <person name="LaButti K."/>
            <person name="Lindquist E.A."/>
            <person name="Lipzen A."/>
            <person name="Lundell T."/>
            <person name="Morin E."/>
            <person name="Murat C."/>
            <person name="Sun H."/>
            <person name="Tunlid A."/>
            <person name="Henrissat B."/>
            <person name="Grigoriev I.V."/>
            <person name="Hibbett D.S."/>
            <person name="Martin F."/>
            <person name="Nordberg H.P."/>
            <person name="Cantor M.N."/>
            <person name="Hua S.X."/>
        </authorList>
    </citation>
    <scope>NUCLEOTIDE SEQUENCE [LARGE SCALE GENOMIC DNA]</scope>
    <source>
        <strain evidence="3 4">LaAM-08-1</strain>
    </source>
</reference>
<feature type="compositionally biased region" description="Basic and acidic residues" evidence="1">
    <location>
        <begin position="7"/>
        <end position="28"/>
    </location>
</feature>
<evidence type="ECO:0000256" key="1">
    <source>
        <dbReference type="SAM" id="MobiDB-lite"/>
    </source>
</evidence>